<dbReference type="EMBL" id="CP030032">
    <property type="protein sequence ID" value="AWV91133.1"/>
    <property type="molecule type" value="Genomic_DNA"/>
</dbReference>
<feature type="domain" description="Methyltransferase FkbM" evidence="1">
    <location>
        <begin position="60"/>
        <end position="215"/>
    </location>
</feature>
<sequence>MRLSRLRSKFARTPIGQKTIRARRHLYEILGNPKYSRPALNELDRKLEHYLPYHNCVFIEVGGNNGYTQSNTYYFERFKGWQGILVEPIPELYAKCRKERKKSEVFSYALVSKDYDAPTVTMTFSNLMSLVDGARKSPEADKSHIERGAEIQNISTYKVEVPARTLSEVIDETNFTAIDLLSLDVEGYELQVLKGLDFSRHAPKYMLIEATFRDEIEDYILDRYECVELLSHHDVLYRRR</sequence>
<dbReference type="GO" id="GO:0005737">
    <property type="term" value="C:cytoplasm"/>
    <property type="evidence" value="ECO:0007669"/>
    <property type="project" value="GOC"/>
</dbReference>
<name>A0A2Z4FQ99_9DELT</name>
<dbReference type="InterPro" id="IPR029063">
    <property type="entry name" value="SAM-dependent_MTases_sf"/>
</dbReference>
<keyword evidence="2" id="KW-0489">Methyltransferase</keyword>
<proteinExistence type="predicted"/>
<dbReference type="InterPro" id="IPR053202">
    <property type="entry name" value="EGF_Rcpt_Signaling_Reg"/>
</dbReference>
<dbReference type="NCBIfam" id="TIGR01444">
    <property type="entry name" value="fkbM_fam"/>
    <property type="match status" value="1"/>
</dbReference>
<organism evidence="2 3">
    <name type="scientific">Bradymonas sediminis</name>
    <dbReference type="NCBI Taxonomy" id="1548548"/>
    <lineage>
        <taxon>Bacteria</taxon>
        <taxon>Deltaproteobacteria</taxon>
        <taxon>Bradymonadales</taxon>
        <taxon>Bradymonadaceae</taxon>
        <taxon>Bradymonas</taxon>
    </lineage>
</organism>
<dbReference type="GO" id="GO:0005886">
    <property type="term" value="C:plasma membrane"/>
    <property type="evidence" value="ECO:0007669"/>
    <property type="project" value="TreeGrafter"/>
</dbReference>
<reference evidence="2 3" key="1">
    <citation type="submission" date="2018-06" db="EMBL/GenBank/DDBJ databases">
        <title>Lujinxingia sediminis gen. nov. sp. nov., a new facultative anaerobic member of the class Deltaproteobacteria, and proposal of Lujinxingaceae fam. nov.</title>
        <authorList>
            <person name="Guo L.-Y."/>
            <person name="Li C.-M."/>
            <person name="Wang S."/>
            <person name="Du Z.-J."/>
        </authorList>
    </citation>
    <scope>NUCLEOTIDE SEQUENCE [LARGE SCALE GENOMIC DNA]</scope>
    <source>
        <strain evidence="2 3">FA350</strain>
    </source>
</reference>
<dbReference type="Gene3D" id="3.40.50.150">
    <property type="entry name" value="Vaccinia Virus protein VP39"/>
    <property type="match status" value="1"/>
</dbReference>
<gene>
    <name evidence="2" type="ORF">DN745_18095</name>
</gene>
<dbReference type="KEGG" id="bsed:DN745_18095"/>
<dbReference type="GO" id="GO:0006888">
    <property type="term" value="P:endoplasmic reticulum to Golgi vesicle-mediated transport"/>
    <property type="evidence" value="ECO:0007669"/>
    <property type="project" value="TreeGrafter"/>
</dbReference>
<evidence type="ECO:0000313" key="2">
    <source>
        <dbReference type="EMBL" id="AWV91133.1"/>
    </source>
</evidence>
<dbReference type="OrthoDB" id="5329963at2"/>
<dbReference type="GO" id="GO:0032259">
    <property type="term" value="P:methylation"/>
    <property type="evidence" value="ECO:0007669"/>
    <property type="project" value="UniProtKB-KW"/>
</dbReference>
<dbReference type="GO" id="GO:0008168">
    <property type="term" value="F:methyltransferase activity"/>
    <property type="evidence" value="ECO:0007669"/>
    <property type="project" value="UniProtKB-KW"/>
</dbReference>
<accession>A0A2Z4FQ99</accession>
<dbReference type="Pfam" id="PF05050">
    <property type="entry name" value="Methyltransf_21"/>
    <property type="match status" value="1"/>
</dbReference>
<evidence type="ECO:0000259" key="1">
    <source>
        <dbReference type="Pfam" id="PF05050"/>
    </source>
</evidence>
<dbReference type="SUPFAM" id="SSF53335">
    <property type="entry name" value="S-adenosyl-L-methionine-dependent methyltransferases"/>
    <property type="match status" value="1"/>
</dbReference>
<dbReference type="InterPro" id="IPR006342">
    <property type="entry name" value="FkbM_mtfrase"/>
</dbReference>
<dbReference type="GO" id="GO:0016197">
    <property type="term" value="P:endosomal transport"/>
    <property type="evidence" value="ECO:0007669"/>
    <property type="project" value="TreeGrafter"/>
</dbReference>
<dbReference type="PANTHER" id="PTHR34009:SF2">
    <property type="entry name" value="PROTEIN STAR"/>
    <property type="match status" value="1"/>
</dbReference>
<keyword evidence="2" id="KW-0808">Transferase</keyword>
<dbReference type="PANTHER" id="PTHR34009">
    <property type="entry name" value="PROTEIN STAR"/>
    <property type="match status" value="1"/>
</dbReference>
<protein>
    <submittedName>
        <fullName evidence="2">FkbM family methyltransferase</fullName>
    </submittedName>
</protein>
<keyword evidence="3" id="KW-1185">Reference proteome</keyword>
<dbReference type="AlphaFoldDB" id="A0A2Z4FQ99"/>
<dbReference type="Proteomes" id="UP000249799">
    <property type="component" value="Chromosome"/>
</dbReference>
<evidence type="ECO:0000313" key="3">
    <source>
        <dbReference type="Proteomes" id="UP000249799"/>
    </source>
</evidence>
<dbReference type="RefSeq" id="WP_111337120.1">
    <property type="nucleotide sequence ID" value="NZ_SNXT01000005.1"/>
</dbReference>